<dbReference type="GO" id="GO:0005737">
    <property type="term" value="C:cytoplasm"/>
    <property type="evidence" value="ECO:0007669"/>
    <property type="project" value="UniProtKB-SubCell"/>
</dbReference>
<proteinExistence type="inferred from homology"/>
<evidence type="ECO:0000256" key="11">
    <source>
        <dbReference type="HAMAP-Rule" id="MF_00127"/>
    </source>
</evidence>
<dbReference type="GO" id="GO:0004821">
    <property type="term" value="F:histidine-tRNA ligase activity"/>
    <property type="evidence" value="ECO:0007669"/>
    <property type="project" value="UniProtKB-UniRule"/>
</dbReference>
<name>A0A1V4AZD1_9PAST</name>
<dbReference type="InterPro" id="IPR036621">
    <property type="entry name" value="Anticodon-bd_dom_sf"/>
</dbReference>
<dbReference type="Gene3D" id="3.30.930.10">
    <property type="entry name" value="Bira Bifunctional Protein, Domain 2"/>
    <property type="match status" value="1"/>
</dbReference>
<keyword evidence="16" id="KW-1185">Reference proteome</keyword>
<reference evidence="16 17" key="1">
    <citation type="submission" date="2018-06" db="EMBL/GenBank/DDBJ databases">
        <authorList>
            <consortium name="Pathogen Informatics"/>
            <person name="Doyle S."/>
        </authorList>
    </citation>
    <scope>NUCLEOTIDE SEQUENCE [LARGE SCALE GENOMIC DNA]</scope>
    <source>
        <strain evidence="14 16">NCTC1659</strain>
        <strain evidence="15 17">NCTC8540</strain>
    </source>
</reference>
<dbReference type="InterPro" id="IPR045864">
    <property type="entry name" value="aa-tRNA-synth_II/BPL/LPL"/>
</dbReference>
<dbReference type="PIRSF" id="PIRSF001549">
    <property type="entry name" value="His-tRNA_synth"/>
    <property type="match status" value="1"/>
</dbReference>
<dbReference type="InterPro" id="IPR033656">
    <property type="entry name" value="HisRS_anticodon"/>
</dbReference>
<dbReference type="Proteomes" id="UP000254496">
    <property type="component" value="Unassembled WGS sequence"/>
</dbReference>
<dbReference type="PANTHER" id="PTHR43707">
    <property type="entry name" value="HISTIDYL-TRNA SYNTHETASE"/>
    <property type="match status" value="1"/>
</dbReference>
<feature type="binding site" evidence="12">
    <location>
        <position position="130"/>
    </location>
    <ligand>
        <name>L-histidine</name>
        <dbReference type="ChEBI" id="CHEBI:57595"/>
    </ligand>
</feature>
<evidence type="ECO:0000313" key="16">
    <source>
        <dbReference type="Proteomes" id="UP000254329"/>
    </source>
</evidence>
<comment type="subcellular location">
    <subcellularLocation>
        <location evidence="1 11">Cytoplasm</location>
    </subcellularLocation>
</comment>
<dbReference type="CDD" id="cd00859">
    <property type="entry name" value="HisRS_anticodon"/>
    <property type="match status" value="1"/>
</dbReference>
<comment type="subunit">
    <text evidence="3 11">Homodimer.</text>
</comment>
<dbReference type="FunFam" id="3.30.930.10:FF:000005">
    <property type="entry name" value="Histidine--tRNA ligase"/>
    <property type="match status" value="1"/>
</dbReference>
<dbReference type="Pfam" id="PF13393">
    <property type="entry name" value="tRNA-synt_His"/>
    <property type="match status" value="1"/>
</dbReference>
<evidence type="ECO:0000313" key="14">
    <source>
        <dbReference type="EMBL" id="STO60030.1"/>
    </source>
</evidence>
<evidence type="ECO:0000259" key="13">
    <source>
        <dbReference type="PROSITE" id="PS50862"/>
    </source>
</evidence>
<evidence type="ECO:0000256" key="8">
    <source>
        <dbReference type="ARBA" id="ARBA00022917"/>
    </source>
</evidence>
<dbReference type="AlphaFoldDB" id="A0A1V4AZD1"/>
<keyword evidence="9 11" id="KW-0030">Aminoacyl-tRNA synthetase</keyword>
<dbReference type="NCBIfam" id="TIGR00442">
    <property type="entry name" value="hisS"/>
    <property type="match status" value="1"/>
</dbReference>
<protein>
    <recommendedName>
        <fullName evidence="11">Histidine--tRNA ligase</fullName>
        <ecNumber evidence="11">6.1.1.21</ecNumber>
    </recommendedName>
    <alternativeName>
        <fullName evidence="11">Histidyl-tRNA synthetase</fullName>
        <shortName evidence="11">HisRS</shortName>
    </alternativeName>
</protein>
<keyword evidence="4 11" id="KW-0963">Cytoplasm</keyword>
<dbReference type="PROSITE" id="PS50862">
    <property type="entry name" value="AA_TRNA_LIGASE_II"/>
    <property type="match status" value="1"/>
</dbReference>
<keyword evidence="6 11" id="KW-0547">Nucleotide-binding</keyword>
<comment type="similarity">
    <text evidence="2 11">Belongs to the class-II aminoacyl-tRNA synthetase family.</text>
</comment>
<feature type="binding site" evidence="12">
    <location>
        <begin position="262"/>
        <end position="263"/>
    </location>
    <ligand>
        <name>L-histidine</name>
        <dbReference type="ChEBI" id="CHEBI:57595"/>
    </ligand>
</feature>
<dbReference type="GO" id="GO:0006427">
    <property type="term" value="P:histidyl-tRNA aminoacylation"/>
    <property type="evidence" value="ECO:0007669"/>
    <property type="project" value="UniProtKB-UniRule"/>
</dbReference>
<dbReference type="STRING" id="733.B0186_09085"/>
<dbReference type="GO" id="GO:0005524">
    <property type="term" value="F:ATP binding"/>
    <property type="evidence" value="ECO:0007669"/>
    <property type="project" value="UniProtKB-UniRule"/>
</dbReference>
<dbReference type="CDD" id="cd00773">
    <property type="entry name" value="HisRS-like_core"/>
    <property type="match status" value="1"/>
</dbReference>
<dbReference type="InterPro" id="IPR015807">
    <property type="entry name" value="His-tRNA-ligase"/>
</dbReference>
<sequence>MAKTIQAIRGMNDCSPTESPLWQWVEEKVRSVLQTYGYSEVRMPIVESTPLFARAIGEVTDVVSKEMYTFWDNDEQLTLRPEGTAGCVRAAIEHGWIYNNEQRLWYMGPMFRHERPQKGRYRQFHQAGVEVFGIANPEIDAELILLTARLWKQLGIFEHVTLQLNSIGSLEARQNYRSALVEFLQQHIDLLSDEEKERLVKNPLRILDTKNQALQEVLNDAPKLLDYLDQESREHFSQLCDLLDAAGIQYEVNPKLVRGLDYYNKTVFEWVTSALGAQGTVCGGGRYDGLVEQLGGHAACGVGFAMGLERLVLLVQEVNKQIALPSAVDIYVVYSGEGTTLPAFQLAEKLRTELPHLRTMTHCSGGNFKKQFKRADKVGAKFALVIGEMEAQTQQVVVKDLLGGAEQQSLALTDVVAYLKQATQ</sequence>
<dbReference type="EMBL" id="UGHJ01000001">
    <property type="protein sequence ID" value="STO69034.1"/>
    <property type="molecule type" value="Genomic_DNA"/>
</dbReference>
<evidence type="ECO:0000256" key="4">
    <source>
        <dbReference type="ARBA" id="ARBA00022490"/>
    </source>
</evidence>
<dbReference type="Gene3D" id="3.40.50.800">
    <property type="entry name" value="Anticodon-binding domain"/>
    <property type="match status" value="1"/>
</dbReference>
<evidence type="ECO:0000256" key="9">
    <source>
        <dbReference type="ARBA" id="ARBA00023146"/>
    </source>
</evidence>
<dbReference type="RefSeq" id="WP_078219061.1">
    <property type="nucleotide sequence ID" value="NZ_MUXZ01000030.1"/>
</dbReference>
<evidence type="ECO:0000256" key="5">
    <source>
        <dbReference type="ARBA" id="ARBA00022598"/>
    </source>
</evidence>
<keyword evidence="5 11" id="KW-0436">Ligase</keyword>
<feature type="binding site" evidence="12">
    <location>
        <position position="258"/>
    </location>
    <ligand>
        <name>L-histidine</name>
        <dbReference type="ChEBI" id="CHEBI:57595"/>
    </ligand>
</feature>
<comment type="catalytic activity">
    <reaction evidence="10 11">
        <text>tRNA(His) + L-histidine + ATP = L-histidyl-tRNA(His) + AMP + diphosphate + H(+)</text>
        <dbReference type="Rhea" id="RHEA:17313"/>
        <dbReference type="Rhea" id="RHEA-COMP:9665"/>
        <dbReference type="Rhea" id="RHEA-COMP:9689"/>
        <dbReference type="ChEBI" id="CHEBI:15378"/>
        <dbReference type="ChEBI" id="CHEBI:30616"/>
        <dbReference type="ChEBI" id="CHEBI:33019"/>
        <dbReference type="ChEBI" id="CHEBI:57595"/>
        <dbReference type="ChEBI" id="CHEBI:78442"/>
        <dbReference type="ChEBI" id="CHEBI:78527"/>
        <dbReference type="ChEBI" id="CHEBI:456215"/>
        <dbReference type="EC" id="6.1.1.21"/>
    </reaction>
</comment>
<dbReference type="InterPro" id="IPR041715">
    <property type="entry name" value="HisRS-like_core"/>
</dbReference>
<keyword evidence="7 11" id="KW-0067">ATP-binding</keyword>
<dbReference type="Pfam" id="PF03129">
    <property type="entry name" value="HGTP_anticodon"/>
    <property type="match status" value="1"/>
</dbReference>
<dbReference type="HAMAP" id="MF_00127">
    <property type="entry name" value="His_tRNA_synth"/>
    <property type="match status" value="1"/>
</dbReference>
<evidence type="ECO:0000256" key="10">
    <source>
        <dbReference type="ARBA" id="ARBA00047639"/>
    </source>
</evidence>
<evidence type="ECO:0000256" key="6">
    <source>
        <dbReference type="ARBA" id="ARBA00022741"/>
    </source>
</evidence>
<dbReference type="InterPro" id="IPR006195">
    <property type="entry name" value="aa-tRNA-synth_II"/>
</dbReference>
<evidence type="ECO:0000256" key="7">
    <source>
        <dbReference type="ARBA" id="ARBA00022840"/>
    </source>
</evidence>
<feature type="binding site" evidence="12">
    <location>
        <position position="112"/>
    </location>
    <ligand>
        <name>L-histidine</name>
        <dbReference type="ChEBI" id="CHEBI:57595"/>
    </ligand>
</feature>
<evidence type="ECO:0000256" key="12">
    <source>
        <dbReference type="PIRSR" id="PIRSR001549-1"/>
    </source>
</evidence>
<dbReference type="Proteomes" id="UP000254329">
    <property type="component" value="Unassembled WGS sequence"/>
</dbReference>
<dbReference type="InterPro" id="IPR004154">
    <property type="entry name" value="Anticodon-bd"/>
</dbReference>
<evidence type="ECO:0000256" key="3">
    <source>
        <dbReference type="ARBA" id="ARBA00011738"/>
    </source>
</evidence>
<dbReference type="SUPFAM" id="SSF52954">
    <property type="entry name" value="Class II aaRS ABD-related"/>
    <property type="match status" value="1"/>
</dbReference>
<feature type="binding site" evidence="12">
    <location>
        <position position="126"/>
    </location>
    <ligand>
        <name>L-histidine</name>
        <dbReference type="ChEBI" id="CHEBI:57595"/>
    </ligand>
</feature>
<evidence type="ECO:0000256" key="2">
    <source>
        <dbReference type="ARBA" id="ARBA00008226"/>
    </source>
</evidence>
<accession>A0A1V4AZD1</accession>
<keyword evidence="8 11" id="KW-0648">Protein biosynthesis</keyword>
<evidence type="ECO:0000256" key="1">
    <source>
        <dbReference type="ARBA" id="ARBA00004496"/>
    </source>
</evidence>
<dbReference type="OrthoDB" id="9800814at2"/>
<organism evidence="14 16">
    <name type="scientific">Canicola haemoglobinophilus</name>
    <dbReference type="NCBI Taxonomy" id="733"/>
    <lineage>
        <taxon>Bacteria</taxon>
        <taxon>Pseudomonadati</taxon>
        <taxon>Pseudomonadota</taxon>
        <taxon>Gammaproteobacteria</taxon>
        <taxon>Pasteurellales</taxon>
        <taxon>Pasteurellaceae</taxon>
        <taxon>Canicola</taxon>
    </lineage>
</organism>
<feature type="binding site" evidence="12">
    <location>
        <begin position="82"/>
        <end position="84"/>
    </location>
    <ligand>
        <name>L-histidine</name>
        <dbReference type="ChEBI" id="CHEBI:57595"/>
    </ligand>
</feature>
<dbReference type="PANTHER" id="PTHR43707:SF1">
    <property type="entry name" value="HISTIDINE--TRNA LIGASE, MITOCHONDRIAL-RELATED"/>
    <property type="match status" value="1"/>
</dbReference>
<dbReference type="SUPFAM" id="SSF55681">
    <property type="entry name" value="Class II aaRS and biotin synthetases"/>
    <property type="match status" value="1"/>
</dbReference>
<dbReference type="EC" id="6.1.1.21" evidence="11"/>
<evidence type="ECO:0000313" key="15">
    <source>
        <dbReference type="EMBL" id="STO69034.1"/>
    </source>
</evidence>
<dbReference type="InterPro" id="IPR004516">
    <property type="entry name" value="HisRS/HisZ"/>
</dbReference>
<gene>
    <name evidence="11 14" type="primary">hisS</name>
    <name evidence="14" type="ORF">NCTC1659_01300</name>
    <name evidence="15" type="ORF">NCTC8540_01555</name>
</gene>
<evidence type="ECO:0000313" key="17">
    <source>
        <dbReference type="Proteomes" id="UP000254496"/>
    </source>
</evidence>
<dbReference type="EMBL" id="UGHF01000001">
    <property type="protein sequence ID" value="STO60030.1"/>
    <property type="molecule type" value="Genomic_DNA"/>
</dbReference>
<feature type="domain" description="Aminoacyl-transfer RNA synthetases class-II family profile" evidence="13">
    <location>
        <begin position="25"/>
        <end position="325"/>
    </location>
</feature>